<dbReference type="HAMAP" id="MF_00948">
    <property type="entry name" value="NusG"/>
    <property type="match status" value="1"/>
</dbReference>
<dbReference type="STRING" id="520767.ATZ99_00370"/>
<feature type="domain" description="KOW" evidence="9">
    <location>
        <begin position="123"/>
        <end position="150"/>
    </location>
</feature>
<dbReference type="SUPFAM" id="SSF50104">
    <property type="entry name" value="Translation proteins SH3-like domain"/>
    <property type="match status" value="1"/>
</dbReference>
<evidence type="ECO:0000313" key="11">
    <source>
        <dbReference type="Proteomes" id="UP000075737"/>
    </source>
</evidence>
<evidence type="ECO:0000256" key="5">
    <source>
        <dbReference type="HAMAP-Rule" id="MF_00948"/>
    </source>
</evidence>
<dbReference type="Proteomes" id="UP000075737">
    <property type="component" value="Unassembled WGS sequence"/>
</dbReference>
<evidence type="ECO:0000259" key="9">
    <source>
        <dbReference type="SMART" id="SM00739"/>
    </source>
</evidence>
<dbReference type="CDD" id="cd09891">
    <property type="entry name" value="NGN_Bact_1"/>
    <property type="match status" value="1"/>
</dbReference>
<accession>A0A162N4N3</accession>
<comment type="similarity">
    <text evidence="5 7">Belongs to the NusG family.</text>
</comment>
<dbReference type="InterPro" id="IPR015869">
    <property type="entry name" value="Transcrpt_antiterm_NusG_bac_CS"/>
</dbReference>
<dbReference type="InterPro" id="IPR001062">
    <property type="entry name" value="Transcrpt_antiterm_NusG"/>
</dbReference>
<evidence type="ECO:0000256" key="2">
    <source>
        <dbReference type="ARBA" id="ARBA00022814"/>
    </source>
</evidence>
<sequence>MENASKKWYVIHTYSGYENKVKANLEKRVESMGMQDKIFRVLVPVEESVEIRNGKKKLVQRKIFPGYVLVEMVVTDDSWYVVRNTPGVTGFVGTGNKPIPLQDSEVKAILKQMGIEEPKPKIDLAVNQNVKVISGPFEGLIGRVVEVNHDKQKIKVLISLFGRETPIELEYNQVEKI</sequence>
<evidence type="ECO:0000259" key="8">
    <source>
        <dbReference type="SMART" id="SM00738"/>
    </source>
</evidence>
<dbReference type="PRINTS" id="PR00338">
    <property type="entry name" value="NUSGTNSCPFCT"/>
</dbReference>
<dbReference type="RefSeq" id="WP_068747238.1">
    <property type="nucleotide sequence ID" value="NZ_LOHZ01000013.1"/>
</dbReference>
<dbReference type="GO" id="GO:0032784">
    <property type="term" value="P:regulation of DNA-templated transcription elongation"/>
    <property type="evidence" value="ECO:0007669"/>
    <property type="project" value="InterPro"/>
</dbReference>
<organism evidence="10 11">
    <name type="scientific">Thermovenabulum gondwanense</name>
    <dbReference type="NCBI Taxonomy" id="520767"/>
    <lineage>
        <taxon>Bacteria</taxon>
        <taxon>Bacillati</taxon>
        <taxon>Bacillota</taxon>
        <taxon>Clostridia</taxon>
        <taxon>Thermosediminibacterales</taxon>
        <taxon>Thermosediminibacteraceae</taxon>
        <taxon>Thermovenabulum</taxon>
    </lineage>
</organism>
<dbReference type="InterPro" id="IPR043425">
    <property type="entry name" value="NusG-like"/>
</dbReference>
<dbReference type="Pfam" id="PF02357">
    <property type="entry name" value="NusG"/>
    <property type="match status" value="1"/>
</dbReference>
<keyword evidence="4 5" id="KW-0804">Transcription</keyword>
<comment type="function">
    <text evidence="5 7">Participates in transcription elongation, termination and antitermination.</text>
</comment>
<dbReference type="SMART" id="SM00738">
    <property type="entry name" value="NGN"/>
    <property type="match status" value="1"/>
</dbReference>
<evidence type="ECO:0000256" key="3">
    <source>
        <dbReference type="ARBA" id="ARBA00023015"/>
    </source>
</evidence>
<comment type="caution">
    <text evidence="10">The sequence shown here is derived from an EMBL/GenBank/DDBJ whole genome shotgun (WGS) entry which is preliminary data.</text>
</comment>
<dbReference type="InterPro" id="IPR047050">
    <property type="entry name" value="NGN"/>
</dbReference>
<dbReference type="CDD" id="cd06091">
    <property type="entry name" value="KOW_NusG"/>
    <property type="match status" value="1"/>
</dbReference>
<dbReference type="PROSITE" id="PS01014">
    <property type="entry name" value="NUSG"/>
    <property type="match status" value="1"/>
</dbReference>
<protein>
    <recommendedName>
        <fullName evidence="5 6">Transcription termination/antitermination protein NusG</fullName>
    </recommendedName>
</protein>
<gene>
    <name evidence="5" type="primary">nusG</name>
    <name evidence="10" type="ORF">ATZ99_00370</name>
</gene>
<dbReference type="Gene3D" id="3.30.70.940">
    <property type="entry name" value="NusG, N-terminal domain"/>
    <property type="match status" value="1"/>
</dbReference>
<dbReference type="OrthoDB" id="9809075at2"/>
<dbReference type="SUPFAM" id="SSF82679">
    <property type="entry name" value="N-utilization substance G protein NusG, N-terminal domain"/>
    <property type="match status" value="1"/>
</dbReference>
<dbReference type="PANTHER" id="PTHR30265">
    <property type="entry name" value="RHO-INTERACTING TRANSCRIPTION TERMINATION FACTOR NUSG"/>
    <property type="match status" value="1"/>
</dbReference>
<keyword evidence="2 5" id="KW-0889">Transcription antitermination</keyword>
<dbReference type="InterPro" id="IPR014722">
    <property type="entry name" value="Rib_uL2_dom2"/>
</dbReference>
<dbReference type="FunFam" id="3.30.70.940:FF:000002">
    <property type="entry name" value="Transcription termination/antitermination protein NusG"/>
    <property type="match status" value="1"/>
</dbReference>
<keyword evidence="3 5" id="KW-0805">Transcription regulation</keyword>
<reference evidence="10 11" key="1">
    <citation type="submission" date="2015-12" db="EMBL/GenBank/DDBJ databases">
        <title>Draft genome of Thermovenabulum gondwanense isolated from a red thermophilic microbial mat colonisisng an outflow channel of a bore well.</title>
        <authorList>
            <person name="Patel B.K."/>
        </authorList>
    </citation>
    <scope>NUCLEOTIDE SEQUENCE [LARGE SCALE GENOMIC DNA]</scope>
    <source>
        <strain evidence="10 11">R270</strain>
    </source>
</reference>
<dbReference type="EMBL" id="LOHZ01000013">
    <property type="protein sequence ID" value="KYO69294.1"/>
    <property type="molecule type" value="Genomic_DNA"/>
</dbReference>
<name>A0A162N4N3_9FIRM</name>
<dbReference type="FunFam" id="2.30.30.30:FF:000002">
    <property type="entry name" value="Transcription termination/antitermination factor NusG"/>
    <property type="match status" value="1"/>
</dbReference>
<dbReference type="GO" id="GO:0006353">
    <property type="term" value="P:DNA-templated transcription termination"/>
    <property type="evidence" value="ECO:0007669"/>
    <property type="project" value="UniProtKB-UniRule"/>
</dbReference>
<proteinExistence type="inferred from homology"/>
<evidence type="ECO:0000256" key="1">
    <source>
        <dbReference type="ARBA" id="ARBA00022472"/>
    </source>
</evidence>
<dbReference type="SMART" id="SM00739">
    <property type="entry name" value="KOW"/>
    <property type="match status" value="1"/>
</dbReference>
<dbReference type="Pfam" id="PF00467">
    <property type="entry name" value="KOW"/>
    <property type="match status" value="1"/>
</dbReference>
<dbReference type="GO" id="GO:0006354">
    <property type="term" value="P:DNA-templated transcription elongation"/>
    <property type="evidence" value="ECO:0007669"/>
    <property type="project" value="UniProtKB-UniRule"/>
</dbReference>
<dbReference type="NCBIfam" id="TIGR00922">
    <property type="entry name" value="nusG"/>
    <property type="match status" value="1"/>
</dbReference>
<dbReference type="InterPro" id="IPR008991">
    <property type="entry name" value="Translation_prot_SH3-like_sf"/>
</dbReference>
<evidence type="ECO:0000256" key="7">
    <source>
        <dbReference type="RuleBase" id="RU000538"/>
    </source>
</evidence>
<evidence type="ECO:0000256" key="4">
    <source>
        <dbReference type="ARBA" id="ARBA00023163"/>
    </source>
</evidence>
<keyword evidence="11" id="KW-1185">Reference proteome</keyword>
<dbReference type="PANTHER" id="PTHR30265:SF2">
    <property type="entry name" value="TRANSCRIPTION TERMINATION_ANTITERMINATION PROTEIN NUSG"/>
    <property type="match status" value="1"/>
</dbReference>
<evidence type="ECO:0000256" key="6">
    <source>
        <dbReference type="NCBIfam" id="TIGR00922"/>
    </source>
</evidence>
<dbReference type="GO" id="GO:0031564">
    <property type="term" value="P:transcription antitermination"/>
    <property type="evidence" value="ECO:0007669"/>
    <property type="project" value="UniProtKB-UniRule"/>
</dbReference>
<dbReference type="AlphaFoldDB" id="A0A162N4N3"/>
<dbReference type="InterPro" id="IPR006645">
    <property type="entry name" value="NGN-like_dom"/>
</dbReference>
<dbReference type="InterPro" id="IPR036735">
    <property type="entry name" value="NGN_dom_sf"/>
</dbReference>
<evidence type="ECO:0000313" key="10">
    <source>
        <dbReference type="EMBL" id="KYO69294.1"/>
    </source>
</evidence>
<dbReference type="PATRIC" id="fig|520767.4.peg.37"/>
<dbReference type="InterPro" id="IPR005824">
    <property type="entry name" value="KOW"/>
</dbReference>
<feature type="domain" description="NusG-like N-terminal" evidence="8">
    <location>
        <begin position="5"/>
        <end position="113"/>
    </location>
</feature>
<dbReference type="Gene3D" id="2.30.30.30">
    <property type="match status" value="1"/>
</dbReference>
<keyword evidence="1 5" id="KW-0806">Transcription termination</keyword>
<dbReference type="GO" id="GO:0005829">
    <property type="term" value="C:cytosol"/>
    <property type="evidence" value="ECO:0007669"/>
    <property type="project" value="TreeGrafter"/>
</dbReference>